<evidence type="ECO:0000256" key="8">
    <source>
        <dbReference type="HAMAP-Rule" id="MF_00131"/>
    </source>
</evidence>
<evidence type="ECO:0000256" key="1">
    <source>
        <dbReference type="ARBA" id="ARBA00004733"/>
    </source>
</evidence>
<dbReference type="InterPro" id="IPR002028">
    <property type="entry name" value="Trp_synthase_suA"/>
</dbReference>
<dbReference type="EC" id="4.2.1.20" evidence="8"/>
<evidence type="ECO:0000313" key="10">
    <source>
        <dbReference type="EMBL" id="MDN5213879.1"/>
    </source>
</evidence>
<comment type="subunit">
    <text evidence="2 8">Tetramer of two alpha and two beta chains.</text>
</comment>
<evidence type="ECO:0000313" key="11">
    <source>
        <dbReference type="Proteomes" id="UP001172083"/>
    </source>
</evidence>
<dbReference type="Gene3D" id="3.20.20.70">
    <property type="entry name" value="Aldolase class I"/>
    <property type="match status" value="1"/>
</dbReference>
<keyword evidence="4 8" id="KW-0822">Tryptophan biosynthesis</keyword>
<dbReference type="InterPro" id="IPR011060">
    <property type="entry name" value="RibuloseP-bd_barrel"/>
</dbReference>
<evidence type="ECO:0000256" key="3">
    <source>
        <dbReference type="ARBA" id="ARBA00022605"/>
    </source>
</evidence>
<dbReference type="NCBIfam" id="TIGR00262">
    <property type="entry name" value="trpA"/>
    <property type="match status" value="1"/>
</dbReference>
<dbReference type="EMBL" id="JAUJEB010000004">
    <property type="protein sequence ID" value="MDN5213879.1"/>
    <property type="molecule type" value="Genomic_DNA"/>
</dbReference>
<dbReference type="PANTHER" id="PTHR43406">
    <property type="entry name" value="TRYPTOPHAN SYNTHASE, ALPHA CHAIN"/>
    <property type="match status" value="1"/>
</dbReference>
<feature type="active site" description="Proton acceptor" evidence="8">
    <location>
        <position position="53"/>
    </location>
</feature>
<dbReference type="RefSeq" id="WP_346759218.1">
    <property type="nucleotide sequence ID" value="NZ_JAUJEB010000004.1"/>
</dbReference>
<dbReference type="CDD" id="cd04724">
    <property type="entry name" value="Tryptophan_synthase_alpha"/>
    <property type="match status" value="1"/>
</dbReference>
<evidence type="ECO:0000256" key="9">
    <source>
        <dbReference type="RuleBase" id="RU003662"/>
    </source>
</evidence>
<dbReference type="GO" id="GO:0004834">
    <property type="term" value="F:tryptophan synthase activity"/>
    <property type="evidence" value="ECO:0007669"/>
    <property type="project" value="UniProtKB-EC"/>
</dbReference>
<dbReference type="PROSITE" id="PS00167">
    <property type="entry name" value="TRP_SYNTHASE_ALPHA"/>
    <property type="match status" value="1"/>
</dbReference>
<comment type="pathway">
    <text evidence="1 8">Amino-acid biosynthesis; L-tryptophan biosynthesis; L-tryptophan from chorismate: step 5/5.</text>
</comment>
<gene>
    <name evidence="8 10" type="primary">trpA</name>
    <name evidence="10" type="ORF">QQ020_17525</name>
</gene>
<name>A0ABT8L7Z1_9BACT</name>
<dbReference type="HAMAP" id="MF_00131">
    <property type="entry name" value="Trp_synth_alpha"/>
    <property type="match status" value="1"/>
</dbReference>
<organism evidence="10 11">
    <name type="scientific">Agaribacillus aureus</name>
    <dbReference type="NCBI Taxonomy" id="3051825"/>
    <lineage>
        <taxon>Bacteria</taxon>
        <taxon>Pseudomonadati</taxon>
        <taxon>Bacteroidota</taxon>
        <taxon>Cytophagia</taxon>
        <taxon>Cytophagales</taxon>
        <taxon>Splendidivirgaceae</taxon>
        <taxon>Agaribacillus</taxon>
    </lineage>
</organism>
<proteinExistence type="inferred from homology"/>
<evidence type="ECO:0000256" key="7">
    <source>
        <dbReference type="ARBA" id="ARBA00049047"/>
    </source>
</evidence>
<comment type="similarity">
    <text evidence="8 9">Belongs to the TrpA family.</text>
</comment>
<keyword evidence="3 8" id="KW-0028">Amino-acid biosynthesis</keyword>
<dbReference type="InterPro" id="IPR018204">
    <property type="entry name" value="Trp_synthase_alpha_AS"/>
</dbReference>
<accession>A0ABT8L7Z1</accession>
<sequence length="264" mass="28969">MKTALTVNNRINRLFEQKQGDILSVYFTAGYPKVDDTRLIVETLANAGVDLIEIGIPFSDPVADGPTIQASSQVALDNGMTLEKLFTQIKNIRTSVDIPLILMGYLNPIVQYGLPAFCDEAKAVGIDGLIIPDLPMHEYMDQYKALFDQNGLHNIFLVSPQTSEERIRLIDKNTDGFIYMVSSASVTGAKSDITTAQEDYFKRVNNMGLKNPALIGFGISNKVTFQKACAYAKGAIIGSAFIKQLSAEQDLQTSITGFIKTIKD</sequence>
<keyword evidence="11" id="KW-1185">Reference proteome</keyword>
<evidence type="ECO:0000256" key="5">
    <source>
        <dbReference type="ARBA" id="ARBA00023141"/>
    </source>
</evidence>
<keyword evidence="6 8" id="KW-0456">Lyase</keyword>
<protein>
    <recommendedName>
        <fullName evidence="8">Tryptophan synthase alpha chain</fullName>
        <ecNumber evidence="8">4.2.1.20</ecNumber>
    </recommendedName>
</protein>
<feature type="active site" description="Proton acceptor" evidence="8">
    <location>
        <position position="64"/>
    </location>
</feature>
<evidence type="ECO:0000256" key="6">
    <source>
        <dbReference type="ARBA" id="ARBA00023239"/>
    </source>
</evidence>
<evidence type="ECO:0000256" key="4">
    <source>
        <dbReference type="ARBA" id="ARBA00022822"/>
    </source>
</evidence>
<evidence type="ECO:0000256" key="2">
    <source>
        <dbReference type="ARBA" id="ARBA00011270"/>
    </source>
</evidence>
<dbReference type="PANTHER" id="PTHR43406:SF1">
    <property type="entry name" value="TRYPTOPHAN SYNTHASE ALPHA CHAIN, CHLOROPLASTIC"/>
    <property type="match status" value="1"/>
</dbReference>
<reference evidence="10" key="1">
    <citation type="submission" date="2023-06" db="EMBL/GenBank/DDBJ databases">
        <title>Genomic of Agaribacillus aureum.</title>
        <authorList>
            <person name="Wang G."/>
        </authorList>
    </citation>
    <scope>NUCLEOTIDE SEQUENCE</scope>
    <source>
        <strain evidence="10">BMA12</strain>
    </source>
</reference>
<dbReference type="Pfam" id="PF00290">
    <property type="entry name" value="Trp_syntA"/>
    <property type="match status" value="1"/>
</dbReference>
<keyword evidence="5 8" id="KW-0057">Aromatic amino acid biosynthesis</keyword>
<comment type="catalytic activity">
    <reaction evidence="7 8">
        <text>(1S,2R)-1-C-(indol-3-yl)glycerol 3-phosphate + L-serine = D-glyceraldehyde 3-phosphate + L-tryptophan + H2O</text>
        <dbReference type="Rhea" id="RHEA:10532"/>
        <dbReference type="ChEBI" id="CHEBI:15377"/>
        <dbReference type="ChEBI" id="CHEBI:33384"/>
        <dbReference type="ChEBI" id="CHEBI:57912"/>
        <dbReference type="ChEBI" id="CHEBI:58866"/>
        <dbReference type="ChEBI" id="CHEBI:59776"/>
        <dbReference type="EC" id="4.2.1.20"/>
    </reaction>
</comment>
<comment type="caution">
    <text evidence="10">The sequence shown here is derived from an EMBL/GenBank/DDBJ whole genome shotgun (WGS) entry which is preliminary data.</text>
</comment>
<comment type="function">
    <text evidence="8">The alpha subunit is responsible for the aldol cleavage of indoleglycerol phosphate to indole and glyceraldehyde 3-phosphate.</text>
</comment>
<dbReference type="Proteomes" id="UP001172083">
    <property type="component" value="Unassembled WGS sequence"/>
</dbReference>
<dbReference type="InterPro" id="IPR013785">
    <property type="entry name" value="Aldolase_TIM"/>
</dbReference>
<dbReference type="SUPFAM" id="SSF51366">
    <property type="entry name" value="Ribulose-phoshate binding barrel"/>
    <property type="match status" value="1"/>
</dbReference>